<name>A0A937G4W0_9BACT</name>
<dbReference type="InterPro" id="IPR036291">
    <property type="entry name" value="NAD(P)-bd_dom_sf"/>
</dbReference>
<dbReference type="RefSeq" id="WP_202858019.1">
    <property type="nucleotide sequence ID" value="NZ_JAEUGD010000064.1"/>
</dbReference>
<dbReference type="PANTHER" id="PTHR24320:SF274">
    <property type="entry name" value="CHAIN DEHYDROGENASE, PUTATIVE (AFU_ORTHOLOGUE AFUA_4G00440)-RELATED"/>
    <property type="match status" value="1"/>
</dbReference>
<dbReference type="GO" id="GO:0016491">
    <property type="term" value="F:oxidoreductase activity"/>
    <property type="evidence" value="ECO:0007669"/>
    <property type="project" value="UniProtKB-KW"/>
</dbReference>
<dbReference type="InterPro" id="IPR002347">
    <property type="entry name" value="SDR_fam"/>
</dbReference>
<keyword evidence="4" id="KW-1185">Reference proteome</keyword>
<comment type="similarity">
    <text evidence="1">Belongs to the short-chain dehydrogenases/reductases (SDR) family.</text>
</comment>
<sequence>MAKIFITGSADGLGLLGAQALISQGHQVYAHARNTSRAEEVKDKLAHVTEILTADLSNVEEVKQLAHKLNTFEKFDAIIHNAGIYSGKGNEFFTVNVLAPYVLTALVDLPQRLIYLSSSMHKNGRPLLNTEDIRHINYSDSKLHLTTLTKVVARLYPDIYVNAVDPGWVPTKMGGPQAPDNLQKGYETQVWLASSRDKEALVSGQYFYHQKLQQAHPDSDSMQSQETLIEICKEISGVSLDHN</sequence>
<dbReference type="Pfam" id="PF00106">
    <property type="entry name" value="adh_short"/>
    <property type="match status" value="1"/>
</dbReference>
<reference evidence="3" key="1">
    <citation type="submission" date="2021-01" db="EMBL/GenBank/DDBJ databases">
        <title>Fulvivirga kasyanovii gen. nov., sp nov., a novel member of the phylum Bacteroidetes isolated from seawater in a mussel farm.</title>
        <authorList>
            <person name="Zhao L.-H."/>
            <person name="Wang Z.-J."/>
        </authorList>
    </citation>
    <scope>NUCLEOTIDE SEQUENCE</scope>
    <source>
        <strain evidence="3">29W222</strain>
    </source>
</reference>
<dbReference type="SUPFAM" id="SSF51735">
    <property type="entry name" value="NAD(P)-binding Rossmann-fold domains"/>
    <property type="match status" value="1"/>
</dbReference>
<keyword evidence="2" id="KW-0560">Oxidoreductase</keyword>
<evidence type="ECO:0000256" key="2">
    <source>
        <dbReference type="ARBA" id="ARBA00023002"/>
    </source>
</evidence>
<proteinExistence type="inferred from homology"/>
<dbReference type="Gene3D" id="3.40.50.720">
    <property type="entry name" value="NAD(P)-binding Rossmann-like Domain"/>
    <property type="match status" value="1"/>
</dbReference>
<protein>
    <submittedName>
        <fullName evidence="3">SDR family NAD(P)-dependent oxidoreductase</fullName>
    </submittedName>
</protein>
<evidence type="ECO:0000256" key="1">
    <source>
        <dbReference type="ARBA" id="ARBA00006484"/>
    </source>
</evidence>
<dbReference type="Proteomes" id="UP000614216">
    <property type="component" value="Unassembled WGS sequence"/>
</dbReference>
<dbReference type="AlphaFoldDB" id="A0A937G4W0"/>
<dbReference type="PANTHER" id="PTHR24320">
    <property type="entry name" value="RETINOL DEHYDROGENASE"/>
    <property type="match status" value="1"/>
</dbReference>
<evidence type="ECO:0000313" key="3">
    <source>
        <dbReference type="EMBL" id="MBL6448481.1"/>
    </source>
</evidence>
<accession>A0A937G4W0</accession>
<comment type="caution">
    <text evidence="3">The sequence shown here is derived from an EMBL/GenBank/DDBJ whole genome shotgun (WGS) entry which is preliminary data.</text>
</comment>
<gene>
    <name evidence="3" type="ORF">JMN32_19380</name>
</gene>
<evidence type="ECO:0000313" key="4">
    <source>
        <dbReference type="Proteomes" id="UP000614216"/>
    </source>
</evidence>
<organism evidence="3 4">
    <name type="scientific">Fulvivirga marina</name>
    <dbReference type="NCBI Taxonomy" id="2494733"/>
    <lineage>
        <taxon>Bacteria</taxon>
        <taxon>Pseudomonadati</taxon>
        <taxon>Bacteroidota</taxon>
        <taxon>Cytophagia</taxon>
        <taxon>Cytophagales</taxon>
        <taxon>Fulvivirgaceae</taxon>
        <taxon>Fulvivirga</taxon>
    </lineage>
</organism>
<dbReference type="EMBL" id="JAEUGD010000064">
    <property type="protein sequence ID" value="MBL6448481.1"/>
    <property type="molecule type" value="Genomic_DNA"/>
</dbReference>
<dbReference type="PRINTS" id="PR00081">
    <property type="entry name" value="GDHRDH"/>
</dbReference>